<organism evidence="2 3">
    <name type="scientific">Grifola frondosa</name>
    <name type="common">Maitake</name>
    <name type="synonym">Polyporus frondosus</name>
    <dbReference type="NCBI Taxonomy" id="5627"/>
    <lineage>
        <taxon>Eukaryota</taxon>
        <taxon>Fungi</taxon>
        <taxon>Dikarya</taxon>
        <taxon>Basidiomycota</taxon>
        <taxon>Agaricomycotina</taxon>
        <taxon>Agaricomycetes</taxon>
        <taxon>Polyporales</taxon>
        <taxon>Grifolaceae</taxon>
        <taxon>Grifola</taxon>
    </lineage>
</organism>
<protein>
    <recommendedName>
        <fullName evidence="1">VWFA domain-containing protein</fullName>
    </recommendedName>
</protein>
<dbReference type="InterPro" id="IPR002035">
    <property type="entry name" value="VWF_A"/>
</dbReference>
<dbReference type="SUPFAM" id="SSF53300">
    <property type="entry name" value="vWA-like"/>
    <property type="match status" value="1"/>
</dbReference>
<name>A0A1C7MJS8_GRIFR</name>
<dbReference type="PANTHER" id="PTHR22796">
    <property type="entry name" value="URG4-RELATED"/>
    <property type="match status" value="1"/>
</dbReference>
<evidence type="ECO:0000313" key="3">
    <source>
        <dbReference type="Proteomes" id="UP000092993"/>
    </source>
</evidence>
<evidence type="ECO:0000259" key="1">
    <source>
        <dbReference type="PROSITE" id="PS50234"/>
    </source>
</evidence>
<dbReference type="SUPFAM" id="SSF52540">
    <property type="entry name" value="P-loop containing nucleoside triphosphate hydrolases"/>
    <property type="match status" value="1"/>
</dbReference>
<dbReference type="Pfam" id="PF02263">
    <property type="entry name" value="GBP"/>
    <property type="match status" value="1"/>
</dbReference>
<dbReference type="EMBL" id="LUGG01000003">
    <property type="protein sequence ID" value="OBZ77080.1"/>
    <property type="molecule type" value="Genomic_DNA"/>
</dbReference>
<dbReference type="InterPro" id="IPR015894">
    <property type="entry name" value="Guanylate-bd_N"/>
</dbReference>
<dbReference type="GO" id="GO:0003924">
    <property type="term" value="F:GTPase activity"/>
    <property type="evidence" value="ECO:0007669"/>
    <property type="project" value="InterPro"/>
</dbReference>
<dbReference type="InterPro" id="IPR036465">
    <property type="entry name" value="vWFA_dom_sf"/>
</dbReference>
<dbReference type="OrthoDB" id="2343366at2759"/>
<dbReference type="Gene3D" id="3.40.50.300">
    <property type="entry name" value="P-loop containing nucleotide triphosphate hydrolases"/>
    <property type="match status" value="1"/>
</dbReference>
<feature type="domain" description="VWFA" evidence="1">
    <location>
        <begin position="1427"/>
        <end position="1608"/>
    </location>
</feature>
<dbReference type="Proteomes" id="UP000092993">
    <property type="component" value="Unassembled WGS sequence"/>
</dbReference>
<dbReference type="Gene3D" id="3.40.50.410">
    <property type="entry name" value="von Willebrand factor, type A domain"/>
    <property type="match status" value="1"/>
</dbReference>
<sequence length="1625" mass="182293">MSRTHWKMLWTPTGERPLNENGNVPLETVIHRVDIETHLENAVKDPKLYSVQRNPYYTKLKGRILTVDLLLREDNHLDHKQRQDLIRSILEHGLTTTSQRTTTKPISSYFSFLVPRGLIYMFSASFNAQIQQEECRKQIKREVDTEKQRKQDQSRVELLKALKATLVNPQARTTLVIEKLDIMTSPGWNTCTSYSVVEREEKYSEPALRKIHHDAVLYIHLLNDVANNCLLITRGHLEGLKRDKIGEHFLLAFDETKRMLAVCGHSPREPRLQLHTFAFDEKYTSLQGLGGAINLGLWYEEVASIKHMIFVCGTEELLLVDDNGRGRIFSLMTQQFRPASLQLQRMPSALFSSPDGSCFLAMEEFDNVLLLRAYHWSSFGSSGGIELDLSMIHIPDGQVISSFLTRNIIHFLGLDVEDHCCRSVALNITQKNTEFTFKEKGGSSAYEKNHTTAHNCIIDCHADVWTRFPVVPAIRRETLMSSASRRPRSLTFVSSANGQAFAPHFKSLIDDFKRATRKPVGGELSSILIFTSDQESFLSKTNWSSFSRFPAGEWLVELLCLIPIHIAVTRDNRFIPLKDGVWSSDLERSLLGADVGKIVDSLSFGWYESLFRSYMATKPVKVVSSMGEQSVGKSFALNHLVDTSFAGSAMRTTEGVWMSVTPTRDALIVALDFEGVHSIERSAQEDTLLVLFNTAISNLVLFRNNFALSRDITGLFQSFQSSASVLDPEANPSLFQSTLVIIIKDVIDSDKIEIKKEFSLKFQQIVQAEQGSNFITCLHRNRLDIIPWPVIESKQFYTLFNTLKKRLDQQPTTHLGGAVFLQTLKTLMAKLKVNDWGALSQNLASHRAQLLLSLLPAAIAFGATEIAPDFEPLKDFDTDILIDKPDTPFHLYLEDNGPPAQPASPEMALDQLRSSWDLYRTCSQDSDKTWVEQLQMFLNHVVDLRVDHVREWLSANTSKFLINHADIQSLWRRFDGVVIDLKASVQLCTLECAECHLACVRGRHHGGSHDCQTSHHCSRFCQFEDAEHDADEPCGLLAGHPGSHTCDIAAHLCGQHCALAGKKGCLELCTKLVDHEDNEHMCSATVHECGMPCSLVQIRLPNGLIYSCREACRVPSHEAHYEHQCGNRQCPIPLHLCGQEHACSALCAAQGICQIETTPQSVEATFTGRHETFQYTKYNQVSKRLQCVVPIPAGRDAHDGWHIHTLDPDPFHFCEMRCEDCGYFCTLPLGHTQQEHDTRHGSMSKTRWTIDGPDGTILELDGRKFGSNDDGAPMLCSLYCRSMGRHLHVDYCQADSAAACNTAEVQHIRTPMEPNRTARRIGSLIACIGEVQVEPHQYYAFIVYFFRLQRSILTEDQAEFAKCDAMCGGSEHNATQRGPAQPSFCTLPILHPRQTLDQTPSAGLGYISDDGHVFQCKNPAMMQQAFHVIFVIDKSSSMAYSDRRPWIIHPHPVRFARGTTTGLVPSTRLFSTAIAHDFTSAPQDLLDIALRTETGRGTDFGLALRAAQACMEQHWSTQRTPVIIFLSDGEGKVASETVQDLCRRSTALGKPVSLQTVAFGPRSGTLRQMAQIARDIESQAPQDPLNPHAVIQSNYTEALDTVQLAQTFLGIADSLMKTRGSLFRG</sequence>
<dbReference type="InterPro" id="IPR027417">
    <property type="entry name" value="P-loop_NTPase"/>
</dbReference>
<keyword evidence="3" id="KW-1185">Reference proteome</keyword>
<dbReference type="STRING" id="5627.A0A1C7MJS8"/>
<proteinExistence type="predicted"/>
<accession>A0A1C7MJS8</accession>
<dbReference type="CDD" id="cd00198">
    <property type="entry name" value="vWFA"/>
    <property type="match status" value="1"/>
</dbReference>
<dbReference type="GO" id="GO:0005525">
    <property type="term" value="F:GTP binding"/>
    <property type="evidence" value="ECO:0007669"/>
    <property type="project" value="InterPro"/>
</dbReference>
<dbReference type="PROSITE" id="PS50234">
    <property type="entry name" value="VWFA"/>
    <property type="match status" value="1"/>
</dbReference>
<evidence type="ECO:0000313" key="2">
    <source>
        <dbReference type="EMBL" id="OBZ77080.1"/>
    </source>
</evidence>
<gene>
    <name evidence="2" type="ORF">A0H81_03826</name>
</gene>
<reference evidence="2 3" key="1">
    <citation type="submission" date="2016-03" db="EMBL/GenBank/DDBJ databases">
        <title>Whole genome sequencing of Grifola frondosa 9006-11.</title>
        <authorList>
            <person name="Min B."/>
            <person name="Park H."/>
            <person name="Kim J.-G."/>
            <person name="Cho H."/>
            <person name="Oh Y.-L."/>
            <person name="Kong W.-S."/>
            <person name="Choi I.-G."/>
        </authorList>
    </citation>
    <scope>NUCLEOTIDE SEQUENCE [LARGE SCALE GENOMIC DNA]</scope>
    <source>
        <strain evidence="2 3">9006-11</strain>
    </source>
</reference>
<dbReference type="OMA" id="CMENDAA"/>
<dbReference type="PANTHER" id="PTHR22796:SF1">
    <property type="entry name" value="VWFA DOMAIN-CONTAINING PROTEIN"/>
    <property type="match status" value="1"/>
</dbReference>
<comment type="caution">
    <text evidence="2">The sequence shown here is derived from an EMBL/GenBank/DDBJ whole genome shotgun (WGS) entry which is preliminary data.</text>
</comment>